<gene>
    <name evidence="2" type="ORF">HMPREF1173_02384</name>
</gene>
<feature type="transmembrane region" description="Helical" evidence="1">
    <location>
        <begin position="80"/>
        <end position="98"/>
    </location>
</feature>
<evidence type="ECO:0000256" key="1">
    <source>
        <dbReference type="SAM" id="Phobius"/>
    </source>
</evidence>
<feature type="transmembrane region" description="Helical" evidence="1">
    <location>
        <begin position="185"/>
        <end position="204"/>
    </location>
</feature>
<keyword evidence="1" id="KW-1133">Transmembrane helix</keyword>
<feature type="transmembrane region" description="Helical" evidence="1">
    <location>
        <begin position="211"/>
        <end position="231"/>
    </location>
</feature>
<proteinExistence type="predicted"/>
<dbReference type="Proteomes" id="UP000018727">
    <property type="component" value="Unassembled WGS sequence"/>
</dbReference>
<keyword evidence="3" id="KW-1185">Reference proteome</keyword>
<evidence type="ECO:0000313" key="3">
    <source>
        <dbReference type="Proteomes" id="UP000018727"/>
    </source>
</evidence>
<organism evidence="2 3">
    <name type="scientific">Prevotella nigrescens CC14M</name>
    <dbReference type="NCBI Taxonomy" id="1073366"/>
    <lineage>
        <taxon>Bacteria</taxon>
        <taxon>Pseudomonadati</taxon>
        <taxon>Bacteroidota</taxon>
        <taxon>Bacteroidia</taxon>
        <taxon>Bacteroidales</taxon>
        <taxon>Prevotellaceae</taxon>
        <taxon>Prevotella</taxon>
    </lineage>
</organism>
<dbReference type="PATRIC" id="fig|1073366.3.peg.2446"/>
<dbReference type="HOGENOM" id="CLU_1033890_0_0_10"/>
<feature type="transmembrane region" description="Helical" evidence="1">
    <location>
        <begin position="50"/>
        <end position="68"/>
    </location>
</feature>
<keyword evidence="1" id="KW-0472">Membrane</keyword>
<reference evidence="2 3" key="1">
    <citation type="submission" date="2013-10" db="EMBL/GenBank/DDBJ databases">
        <title>The Genome Sequence of Prevotella nigrescens CC14M.</title>
        <authorList>
            <consortium name="The Broad Institute Genomics Platform"/>
            <person name="Earl A."/>
            <person name="Allen-Vercoe E."/>
            <person name="Daigneault M."/>
            <person name="Young S.K."/>
            <person name="Zeng Q."/>
            <person name="Gargeya S."/>
            <person name="Fitzgerald M."/>
            <person name="Abouelleil A."/>
            <person name="Alvarado L."/>
            <person name="Chapman S.B."/>
            <person name="Gainer-Dewar J."/>
            <person name="Goldberg J."/>
            <person name="Griggs A."/>
            <person name="Gujja S."/>
            <person name="Hansen M."/>
            <person name="Howarth C."/>
            <person name="Imamovic A."/>
            <person name="Ireland A."/>
            <person name="Larimer J."/>
            <person name="McCowan C."/>
            <person name="Murphy C."/>
            <person name="Pearson M."/>
            <person name="Poon T.W."/>
            <person name="Priest M."/>
            <person name="Roberts A."/>
            <person name="Saif S."/>
            <person name="Shea T."/>
            <person name="Sykes S."/>
            <person name="Wortman J."/>
            <person name="Nusbaum C."/>
            <person name="Birren B."/>
        </authorList>
    </citation>
    <scope>NUCLEOTIDE SEQUENCE [LARGE SCALE GENOMIC DNA]</scope>
    <source>
        <strain evidence="2 3">CC14M</strain>
    </source>
</reference>
<dbReference type="EMBL" id="AZJH01000039">
    <property type="protein sequence ID" value="ETD26036.1"/>
    <property type="molecule type" value="Genomic_DNA"/>
</dbReference>
<feature type="transmembrane region" description="Helical" evidence="1">
    <location>
        <begin position="139"/>
        <end position="163"/>
    </location>
</feature>
<feature type="transmembrane region" description="Helical" evidence="1">
    <location>
        <begin position="243"/>
        <end position="262"/>
    </location>
</feature>
<feature type="transmembrane region" description="Helical" evidence="1">
    <location>
        <begin position="104"/>
        <end position="127"/>
    </location>
</feature>
<comment type="caution">
    <text evidence="2">The sequence shown here is derived from an EMBL/GenBank/DDBJ whole genome shotgun (WGS) entry which is preliminary data.</text>
</comment>
<name>V8CH40_9BACT</name>
<feature type="transmembrane region" description="Helical" evidence="1">
    <location>
        <begin position="12"/>
        <end position="30"/>
    </location>
</feature>
<keyword evidence="1" id="KW-0812">Transmembrane</keyword>
<evidence type="ECO:0000313" key="2">
    <source>
        <dbReference type="EMBL" id="ETD26036.1"/>
    </source>
</evidence>
<dbReference type="AlphaFoldDB" id="V8CH40"/>
<accession>V8CH40</accession>
<sequence>MKYNNKKRFLNFLLWICVMACITGIPWGFFPLQKIYSYIGFNGTPSYMTRFLFTQQSLFFSFFFLYFLLLKKDVEKYKEILSIGTCLIGFMGCFMYVLKCRTGLIYWCSIYEPFIWLFIGSSMFLLNLSIKTKRVNKRLLFPITVLFRILSFLLVLNLCNIFYPKEIWDLLFRMPYDSASSLDKYIFGLVSGFCAFSSVIIYYLSNRISNFAHMAKLVAIFFFIFFAYSLISFNPNKLYTPVGITYIAINILITFSSSYSLFKLKKNEK</sequence>
<protein>
    <submittedName>
        <fullName evidence="2">Uncharacterized protein</fullName>
    </submittedName>
</protein>